<proteinExistence type="predicted"/>
<protein>
    <submittedName>
        <fullName evidence="1">Uncharacterized protein</fullName>
    </submittedName>
</protein>
<gene>
    <name evidence="1" type="ORF">CA54_09380</name>
</gene>
<dbReference type="Proteomes" id="UP000320735">
    <property type="component" value="Unassembled WGS sequence"/>
</dbReference>
<sequence>MSKVNPAFTHTVSTGVIGIKKGGDVQQLGDAKNRHQVHRIAQIRHHLLLKLDMQKIHGAPTIMARQNKDVVSLYPVSRLSIFHLGLASVDSTRSMSV</sequence>
<dbReference type="EMBL" id="SJPP01000001">
    <property type="protein sequence ID" value="TWU12120.1"/>
    <property type="molecule type" value="Genomic_DNA"/>
</dbReference>
<accession>A0A5C6BJD1</accession>
<evidence type="ECO:0000313" key="2">
    <source>
        <dbReference type="Proteomes" id="UP000320735"/>
    </source>
</evidence>
<reference evidence="1 2" key="1">
    <citation type="submission" date="2019-02" db="EMBL/GenBank/DDBJ databases">
        <title>Deep-cultivation of Planctomycetes and their phenomic and genomic characterization uncovers novel biology.</title>
        <authorList>
            <person name="Wiegand S."/>
            <person name="Jogler M."/>
            <person name="Boedeker C."/>
            <person name="Pinto D."/>
            <person name="Vollmers J."/>
            <person name="Rivas-Marin E."/>
            <person name="Kohn T."/>
            <person name="Peeters S.H."/>
            <person name="Heuer A."/>
            <person name="Rast P."/>
            <person name="Oberbeckmann S."/>
            <person name="Bunk B."/>
            <person name="Jeske O."/>
            <person name="Meyerdierks A."/>
            <person name="Storesund J.E."/>
            <person name="Kallscheuer N."/>
            <person name="Luecker S."/>
            <person name="Lage O.M."/>
            <person name="Pohl T."/>
            <person name="Merkel B.J."/>
            <person name="Hornburger P."/>
            <person name="Mueller R.-W."/>
            <person name="Bruemmer F."/>
            <person name="Labrenz M."/>
            <person name="Spormann A.M."/>
            <person name="Op Den Camp H."/>
            <person name="Overmann J."/>
            <person name="Amann R."/>
            <person name="Jetten M.S.M."/>
            <person name="Mascher T."/>
            <person name="Medema M.H."/>
            <person name="Devos D.P."/>
            <person name="Kaster A.-K."/>
            <person name="Ovreas L."/>
            <person name="Rohde M."/>
            <person name="Galperin M.Y."/>
            <person name="Jogler C."/>
        </authorList>
    </citation>
    <scope>NUCLEOTIDE SEQUENCE [LARGE SCALE GENOMIC DNA]</scope>
    <source>
        <strain evidence="1 2">CA54</strain>
    </source>
</reference>
<comment type="caution">
    <text evidence="1">The sequence shown here is derived from an EMBL/GenBank/DDBJ whole genome shotgun (WGS) entry which is preliminary data.</text>
</comment>
<organism evidence="1 2">
    <name type="scientific">Symmachiella macrocystis</name>
    <dbReference type="NCBI Taxonomy" id="2527985"/>
    <lineage>
        <taxon>Bacteria</taxon>
        <taxon>Pseudomonadati</taxon>
        <taxon>Planctomycetota</taxon>
        <taxon>Planctomycetia</taxon>
        <taxon>Planctomycetales</taxon>
        <taxon>Planctomycetaceae</taxon>
        <taxon>Symmachiella</taxon>
    </lineage>
</organism>
<keyword evidence="2" id="KW-1185">Reference proteome</keyword>
<name>A0A5C6BJD1_9PLAN</name>
<evidence type="ECO:0000313" key="1">
    <source>
        <dbReference type="EMBL" id="TWU12120.1"/>
    </source>
</evidence>
<dbReference type="AlphaFoldDB" id="A0A5C6BJD1"/>